<dbReference type="SUPFAM" id="SSF53850">
    <property type="entry name" value="Periplasmic binding protein-like II"/>
    <property type="match status" value="1"/>
</dbReference>
<dbReference type="SMART" id="SM00327">
    <property type="entry name" value="VWA"/>
    <property type="match status" value="1"/>
</dbReference>
<protein>
    <submittedName>
        <fullName evidence="2">Ca-activated chloride channel family protein</fullName>
    </submittedName>
</protein>
<evidence type="ECO:0000259" key="1">
    <source>
        <dbReference type="PROSITE" id="PS50234"/>
    </source>
</evidence>
<dbReference type="CDD" id="cd00198">
    <property type="entry name" value="vWFA"/>
    <property type="match status" value="1"/>
</dbReference>
<proteinExistence type="predicted"/>
<dbReference type="PROSITE" id="PS50234">
    <property type="entry name" value="VWFA"/>
    <property type="match status" value="1"/>
</dbReference>
<dbReference type="EMBL" id="FRCP01000019">
    <property type="protein sequence ID" value="SHM85395.1"/>
    <property type="molecule type" value="Genomic_DNA"/>
</dbReference>
<name>A0A1M7M478_9FIRM</name>
<evidence type="ECO:0000313" key="3">
    <source>
        <dbReference type="Proteomes" id="UP000184038"/>
    </source>
</evidence>
<dbReference type="Gene3D" id="3.40.50.410">
    <property type="entry name" value="von Willebrand factor, type A domain"/>
    <property type="match status" value="1"/>
</dbReference>
<gene>
    <name evidence="2" type="ORF">SAMN02746066_03602</name>
</gene>
<reference evidence="2 3" key="1">
    <citation type="submission" date="2016-11" db="EMBL/GenBank/DDBJ databases">
        <authorList>
            <person name="Jaros S."/>
            <person name="Januszkiewicz K."/>
            <person name="Wedrychowicz H."/>
        </authorList>
    </citation>
    <scope>NUCLEOTIDE SEQUENCE [LARGE SCALE GENOMIC DNA]</scope>
    <source>
        <strain evidence="2 3">DSM 15930</strain>
    </source>
</reference>
<dbReference type="InterPro" id="IPR036465">
    <property type="entry name" value="vWFA_dom_sf"/>
</dbReference>
<keyword evidence="3" id="KW-1185">Reference proteome</keyword>
<organism evidence="2 3">
    <name type="scientific">Anaerosporobacter mobilis DSM 15930</name>
    <dbReference type="NCBI Taxonomy" id="1120996"/>
    <lineage>
        <taxon>Bacteria</taxon>
        <taxon>Bacillati</taxon>
        <taxon>Bacillota</taxon>
        <taxon>Clostridia</taxon>
        <taxon>Lachnospirales</taxon>
        <taxon>Lachnospiraceae</taxon>
        <taxon>Anaerosporobacter</taxon>
    </lineage>
</organism>
<feature type="domain" description="VWFA" evidence="1">
    <location>
        <begin position="386"/>
        <end position="558"/>
    </location>
</feature>
<dbReference type="Pfam" id="PF13531">
    <property type="entry name" value="SBP_bac_11"/>
    <property type="match status" value="1"/>
</dbReference>
<dbReference type="InterPro" id="IPR002035">
    <property type="entry name" value="VWF_A"/>
</dbReference>
<dbReference type="STRING" id="1120996.SAMN02746066_03602"/>
<dbReference type="RefSeq" id="WP_073289839.1">
    <property type="nucleotide sequence ID" value="NZ_FRCP01000019.1"/>
</dbReference>
<dbReference type="Proteomes" id="UP000184038">
    <property type="component" value="Unassembled WGS sequence"/>
</dbReference>
<sequence length="559" mass="61118">MQKKNILAFVVIALIAFGVIFAVISSTNSNDDTAVMSEDQANKKLAKYLNKIDVSNIPARKANVELEETDLKEELPDISKYPLSVEGNADVVIEIFSSPEKAGEKSDSWLSTMAKEFNKQANKIDGKTVAISVRSIASGLGTDYIISGKYLPDAFTPSNDLWGKIIEAEGADISVVTDRMVGNVAGVLLTKSVANDITKNYGEVNMKTITQATADNRIAMGYTNPLSSSAGMNFLLSTLNAYDSSDILSETAIEGFQQFQINIPFVAYTTLQMRESAKSGSLTGMIIEYQLYKNDTDLRTQYEFIPYGVRHDNPLYAIGKLSKDKKEAMDLFVSYCETKESQELATKYGFNGMDDYKSSFPEYDGSTIISAQKLWKENKDSGRSITAVFVADVSGSMSGEPLNQLKASLINGSKYINSENSIGLVSYDSKVYVNLPIAKFDLNQRSLFTGAVTDLQEGGATASFDALTVALNMLLEEKAKNPDTKLMLFLLSDGETNSGLSMKKITGILKTYKIPVYTIGYNADIEALETISSINEAASINADSDDVVYKLKNLFDAQM</sequence>
<evidence type="ECO:0000313" key="2">
    <source>
        <dbReference type="EMBL" id="SHM85395.1"/>
    </source>
</evidence>
<dbReference type="OrthoDB" id="1814775at2"/>
<dbReference type="SUPFAM" id="SSF53300">
    <property type="entry name" value="vWA-like"/>
    <property type="match status" value="1"/>
</dbReference>
<dbReference type="Pfam" id="PF00092">
    <property type="entry name" value="VWA"/>
    <property type="match status" value="1"/>
</dbReference>
<dbReference type="AlphaFoldDB" id="A0A1M7M478"/>
<accession>A0A1M7M478</accession>